<gene>
    <name evidence="1" type="ORF">CEXT_340821</name>
</gene>
<keyword evidence="2" id="KW-1185">Reference proteome</keyword>
<name>A0AAV4S5F4_CAEEX</name>
<comment type="caution">
    <text evidence="1">The sequence shown here is derived from an EMBL/GenBank/DDBJ whole genome shotgun (WGS) entry which is preliminary data.</text>
</comment>
<dbReference type="EMBL" id="BPLR01008961">
    <property type="protein sequence ID" value="GIY28589.1"/>
    <property type="molecule type" value="Genomic_DNA"/>
</dbReference>
<dbReference type="AlphaFoldDB" id="A0AAV4S5F4"/>
<organism evidence="1 2">
    <name type="scientific">Caerostris extrusa</name>
    <name type="common">Bark spider</name>
    <name type="synonym">Caerostris bankana</name>
    <dbReference type="NCBI Taxonomy" id="172846"/>
    <lineage>
        <taxon>Eukaryota</taxon>
        <taxon>Metazoa</taxon>
        <taxon>Ecdysozoa</taxon>
        <taxon>Arthropoda</taxon>
        <taxon>Chelicerata</taxon>
        <taxon>Arachnida</taxon>
        <taxon>Araneae</taxon>
        <taxon>Araneomorphae</taxon>
        <taxon>Entelegynae</taxon>
        <taxon>Araneoidea</taxon>
        <taxon>Araneidae</taxon>
        <taxon>Caerostris</taxon>
    </lineage>
</organism>
<sequence length="89" mass="10423">MPHLSTWHPMMSLYTLCEPRVFNKDVFLFIVLFKKTLKTTIYTIVTMRTFFLSSAPSRLDFQGSDCSARHRWKLNIRPTACLSMIAIIH</sequence>
<proteinExistence type="predicted"/>
<dbReference type="Proteomes" id="UP001054945">
    <property type="component" value="Unassembled WGS sequence"/>
</dbReference>
<evidence type="ECO:0000313" key="2">
    <source>
        <dbReference type="Proteomes" id="UP001054945"/>
    </source>
</evidence>
<evidence type="ECO:0000313" key="1">
    <source>
        <dbReference type="EMBL" id="GIY28589.1"/>
    </source>
</evidence>
<reference evidence="1 2" key="1">
    <citation type="submission" date="2021-06" db="EMBL/GenBank/DDBJ databases">
        <title>Caerostris extrusa draft genome.</title>
        <authorList>
            <person name="Kono N."/>
            <person name="Arakawa K."/>
        </authorList>
    </citation>
    <scope>NUCLEOTIDE SEQUENCE [LARGE SCALE GENOMIC DNA]</scope>
</reference>
<accession>A0AAV4S5F4</accession>
<protein>
    <submittedName>
        <fullName evidence="1">Uncharacterized protein</fullName>
    </submittedName>
</protein>